<evidence type="ECO:0000259" key="11">
    <source>
        <dbReference type="PROSITE" id="PS50893"/>
    </source>
</evidence>
<evidence type="ECO:0000256" key="4">
    <source>
        <dbReference type="ARBA" id="ARBA00022741"/>
    </source>
</evidence>
<evidence type="ECO:0000256" key="9">
    <source>
        <dbReference type="SAM" id="Phobius"/>
    </source>
</evidence>
<dbReference type="SUPFAM" id="SSF56784">
    <property type="entry name" value="HAD-like"/>
    <property type="match status" value="1"/>
</dbReference>
<dbReference type="EMBL" id="BFAD01000003">
    <property type="protein sequence ID" value="GBE80888.1"/>
    <property type="molecule type" value="Genomic_DNA"/>
</dbReference>
<dbReference type="STRING" id="139825.A0A401GFC6"/>
<evidence type="ECO:0000256" key="1">
    <source>
        <dbReference type="ARBA" id="ARBA00004141"/>
    </source>
</evidence>
<evidence type="ECO:0000256" key="8">
    <source>
        <dbReference type="SAM" id="MobiDB-lite"/>
    </source>
</evidence>
<dbReference type="PANTHER" id="PTHR43394:SF1">
    <property type="entry name" value="ATP-BINDING CASSETTE SUB-FAMILY B MEMBER 10, MITOCHONDRIAL"/>
    <property type="match status" value="1"/>
</dbReference>
<feature type="domain" description="ABC transmembrane type-1" evidence="12">
    <location>
        <begin position="289"/>
        <end position="573"/>
    </location>
</feature>
<dbReference type="Gene3D" id="3.40.50.300">
    <property type="entry name" value="P-loop containing nucleotide triphosphate hydrolases"/>
    <property type="match status" value="1"/>
</dbReference>
<dbReference type="GO" id="GO:0008962">
    <property type="term" value="F:phosphatidylglycerophosphatase activity"/>
    <property type="evidence" value="ECO:0007669"/>
    <property type="project" value="InterPro"/>
</dbReference>
<proteinExistence type="predicted"/>
<dbReference type="InterPro" id="IPR023214">
    <property type="entry name" value="HAD_sf"/>
</dbReference>
<dbReference type="GO" id="GO:0005743">
    <property type="term" value="C:mitochondrial inner membrane"/>
    <property type="evidence" value="ECO:0007669"/>
    <property type="project" value="TreeGrafter"/>
</dbReference>
<dbReference type="PANTHER" id="PTHR43394">
    <property type="entry name" value="ATP-DEPENDENT PERMEASE MDL1, MITOCHONDRIAL"/>
    <property type="match status" value="1"/>
</dbReference>
<evidence type="ECO:0000256" key="6">
    <source>
        <dbReference type="ARBA" id="ARBA00022989"/>
    </source>
</evidence>
<dbReference type="GO" id="GO:0005524">
    <property type="term" value="F:ATP binding"/>
    <property type="evidence" value="ECO:0007669"/>
    <property type="project" value="UniProtKB-KW"/>
</dbReference>
<keyword evidence="7 9" id="KW-0472">Membrane</keyword>
<feature type="transmembrane region" description="Helical" evidence="9">
    <location>
        <begin position="508"/>
        <end position="530"/>
    </location>
</feature>
<dbReference type="FunFam" id="3.40.50.300:FF:000604">
    <property type="entry name" value="ABC transporter B family member 28"/>
    <property type="match status" value="1"/>
</dbReference>
<dbReference type="GO" id="GO:0016887">
    <property type="term" value="F:ATP hydrolysis activity"/>
    <property type="evidence" value="ECO:0007669"/>
    <property type="project" value="InterPro"/>
</dbReference>
<dbReference type="InterPro" id="IPR027706">
    <property type="entry name" value="PGP_Pase"/>
</dbReference>
<evidence type="ECO:0000256" key="2">
    <source>
        <dbReference type="ARBA" id="ARBA00022448"/>
    </source>
</evidence>
<name>A0A401GFC6_9APHY</name>
<dbReference type="Gene3D" id="1.20.1560.10">
    <property type="entry name" value="ABC transporter type 1, transmembrane domain"/>
    <property type="match status" value="1"/>
</dbReference>
<organism evidence="13 14">
    <name type="scientific">Sparassis crispa</name>
    <dbReference type="NCBI Taxonomy" id="139825"/>
    <lineage>
        <taxon>Eukaryota</taxon>
        <taxon>Fungi</taxon>
        <taxon>Dikarya</taxon>
        <taxon>Basidiomycota</taxon>
        <taxon>Agaricomycotina</taxon>
        <taxon>Agaricomycetes</taxon>
        <taxon>Polyporales</taxon>
        <taxon>Sparassidaceae</taxon>
        <taxon>Sparassis</taxon>
    </lineage>
</organism>
<dbReference type="GO" id="GO:0015421">
    <property type="term" value="F:ABC-type oligopeptide transporter activity"/>
    <property type="evidence" value="ECO:0007669"/>
    <property type="project" value="TreeGrafter"/>
</dbReference>
<dbReference type="FunCoup" id="A0A401GFC6">
    <property type="interactions" value="159"/>
</dbReference>
<evidence type="ECO:0000256" key="5">
    <source>
        <dbReference type="ARBA" id="ARBA00022840"/>
    </source>
</evidence>
<evidence type="ECO:0000259" key="12">
    <source>
        <dbReference type="PROSITE" id="PS50929"/>
    </source>
</evidence>
<dbReference type="GO" id="GO:0090374">
    <property type="term" value="P:oligopeptide export from mitochondrion"/>
    <property type="evidence" value="ECO:0007669"/>
    <property type="project" value="TreeGrafter"/>
</dbReference>
<dbReference type="PROSITE" id="PS50929">
    <property type="entry name" value="ABC_TM1F"/>
    <property type="match status" value="1"/>
</dbReference>
<reference evidence="13 14" key="1">
    <citation type="journal article" date="2018" name="Sci. Rep.">
        <title>Genome sequence of the cauliflower mushroom Sparassis crispa (Hanabiratake) and its association with beneficial usage.</title>
        <authorList>
            <person name="Kiyama R."/>
            <person name="Furutani Y."/>
            <person name="Kawaguchi K."/>
            <person name="Nakanishi T."/>
        </authorList>
    </citation>
    <scope>NUCLEOTIDE SEQUENCE [LARGE SCALE GENOMIC DNA]</scope>
</reference>
<gene>
    <name evidence="13" type="ORF">SCP_0306080</name>
</gene>
<dbReference type="PROSITE" id="PS00211">
    <property type="entry name" value="ABC_TRANSPORTER_1"/>
    <property type="match status" value="1"/>
</dbReference>
<feature type="chain" id="PRO_5019511787" evidence="10">
    <location>
        <begin position="24"/>
        <end position="901"/>
    </location>
</feature>
<keyword evidence="4" id="KW-0547">Nucleotide-binding</keyword>
<feature type="compositionally biased region" description="Pro residues" evidence="8">
    <location>
        <begin position="891"/>
        <end position="901"/>
    </location>
</feature>
<dbReference type="Pfam" id="PF00005">
    <property type="entry name" value="ABC_tran"/>
    <property type="match status" value="1"/>
</dbReference>
<dbReference type="InterPro" id="IPR027417">
    <property type="entry name" value="P-loop_NTPase"/>
</dbReference>
<dbReference type="Gene3D" id="3.40.50.1000">
    <property type="entry name" value="HAD superfamily/HAD-like"/>
    <property type="match status" value="1"/>
</dbReference>
<dbReference type="InterPro" id="IPR003593">
    <property type="entry name" value="AAA+_ATPase"/>
</dbReference>
<dbReference type="InterPro" id="IPR003439">
    <property type="entry name" value="ABC_transporter-like_ATP-bd"/>
</dbReference>
<evidence type="ECO:0000256" key="3">
    <source>
        <dbReference type="ARBA" id="ARBA00022692"/>
    </source>
</evidence>
<sequence>MPLNLPGILALLHLLINPRLVIPSIAVKGERPVFPEGVGYRGVVFDKDNCLVCAIVQAEGFELIQSQTIPHQDALIPALKQAWDECRETFGDKNVLIVSNTAGSHLDGGDIQAESVAHHLSVAVLRHSSFKPSYSCITSIRAYFASLPTPVADNELVIVGDRIFTDIVMANRMARRFVPRPSVHEKEFQEEKTVTRRTGPLAVWTENVWQRDNTLLRWMEKGVMRGMERWFVNPRDLTAREELRRRFVKDLPVSELSATTEGWLHKLWTTFRKYKIVALAKPERKPLGIAVGLLVVSSSISLSVPFTVGKLIDFFTSTEPQIPLSLSLWQASALLLLLFTTGAVANAGRAMLMRLSGQRIVARLRERMYGAALRQEVEFVERGEGDVLSRLSLDSSIVGESLTNNLSDGLRSVIMASAGLGAMFYISPTLTLLMLTVVPPVSLGVVFYGRYLKRLSNKTQEALGDMTKVAQESLSAMRTVQAFNAHPHEERKFHEKVGNVLSLARKEAIASGIFFGSTGWSGNVTLLALLGYGGSLVTQGAITVGDLTSLLLYTVYVGSGLQMLTSFFSSIMRGVGAGVRIFELLDRKPAIPPDTGIIVDHSRRGPVRFEDVCFEYPSRPGVQILKDLHLEVNVGESVAIVGKSGSGKSSINALLMRYYDPVRGRVTFDGQGSLDIREFKPSSWRNLIGVVPQASGTIASNIAYGNESATREQIEAAAREANCEFVWGMPHGFDTEIGRLSLSGGQRQRLAIARALLKKPAILALDEATSSLDATSEHRVNDAIDKILRSRQTTCLIVAHRLSTIARAEKIVVLEGSPCSAKFVKPGDRWSWLTLPDGHISEAGTFRQLVNNENSRFRELVAAQLNAAAGESTLSSSAKPTPTITINSHTPSPPPRPEAQL</sequence>
<dbReference type="PROSITE" id="PS50893">
    <property type="entry name" value="ABC_TRANSPORTER_2"/>
    <property type="match status" value="1"/>
</dbReference>
<dbReference type="Pfam" id="PF09419">
    <property type="entry name" value="PGP_phosphatase"/>
    <property type="match status" value="1"/>
</dbReference>
<dbReference type="OrthoDB" id="6500128at2759"/>
<feature type="domain" description="ABC transporter" evidence="11">
    <location>
        <begin position="607"/>
        <end position="862"/>
    </location>
</feature>
<dbReference type="CDD" id="cd18573">
    <property type="entry name" value="ABC_6TM_ABCB10_like"/>
    <property type="match status" value="1"/>
</dbReference>
<dbReference type="Proteomes" id="UP000287166">
    <property type="component" value="Unassembled WGS sequence"/>
</dbReference>
<accession>A0A401GFC6</accession>
<evidence type="ECO:0000313" key="14">
    <source>
        <dbReference type="Proteomes" id="UP000287166"/>
    </source>
</evidence>
<keyword evidence="10" id="KW-0732">Signal</keyword>
<dbReference type="InterPro" id="IPR017871">
    <property type="entry name" value="ABC_transporter-like_CS"/>
</dbReference>
<feature type="signal peptide" evidence="10">
    <location>
        <begin position="1"/>
        <end position="23"/>
    </location>
</feature>
<keyword evidence="14" id="KW-1185">Reference proteome</keyword>
<dbReference type="SUPFAM" id="SSF52540">
    <property type="entry name" value="P-loop containing nucleoside triphosphate hydrolases"/>
    <property type="match status" value="1"/>
</dbReference>
<dbReference type="Pfam" id="PF00664">
    <property type="entry name" value="ABC_membrane"/>
    <property type="match status" value="1"/>
</dbReference>
<dbReference type="FunFam" id="1.20.1560.10:FF:000085">
    <property type="entry name" value="Probable ATP-binding cassette (ABC) transporter"/>
    <property type="match status" value="1"/>
</dbReference>
<evidence type="ECO:0000256" key="7">
    <source>
        <dbReference type="ARBA" id="ARBA00023136"/>
    </source>
</evidence>
<feature type="region of interest" description="Disordered" evidence="8">
    <location>
        <begin position="871"/>
        <end position="901"/>
    </location>
</feature>
<keyword evidence="3 9" id="KW-0812">Transmembrane</keyword>
<feature type="transmembrane region" description="Helical" evidence="9">
    <location>
        <begin position="287"/>
        <end position="308"/>
    </location>
</feature>
<dbReference type="InterPro" id="IPR039421">
    <property type="entry name" value="Type_1_exporter"/>
</dbReference>
<feature type="compositionally biased region" description="Polar residues" evidence="8">
    <location>
        <begin position="872"/>
        <end position="890"/>
    </location>
</feature>
<dbReference type="GeneID" id="38777805"/>
<keyword evidence="6 9" id="KW-1133">Transmembrane helix</keyword>
<dbReference type="InterPro" id="IPR036640">
    <property type="entry name" value="ABC1_TM_sf"/>
</dbReference>
<evidence type="ECO:0000313" key="13">
    <source>
        <dbReference type="EMBL" id="GBE80888.1"/>
    </source>
</evidence>
<dbReference type="InterPro" id="IPR011527">
    <property type="entry name" value="ABC1_TM_dom"/>
</dbReference>
<feature type="transmembrane region" description="Helical" evidence="9">
    <location>
        <begin position="328"/>
        <end position="348"/>
    </location>
</feature>
<keyword evidence="2" id="KW-0813">Transport</keyword>
<dbReference type="InParanoid" id="A0A401GFC6"/>
<dbReference type="AlphaFoldDB" id="A0A401GFC6"/>
<dbReference type="RefSeq" id="XP_027611801.1">
    <property type="nucleotide sequence ID" value="XM_027756000.1"/>
</dbReference>
<protein>
    <submittedName>
        <fullName evidence="13">ATP-dependent permease MDL1, mitochondrial</fullName>
    </submittedName>
</protein>
<comment type="caution">
    <text evidence="13">The sequence shown here is derived from an EMBL/GenBank/DDBJ whole genome shotgun (WGS) entry which is preliminary data.</text>
</comment>
<keyword evidence="5" id="KW-0067">ATP-binding</keyword>
<feature type="transmembrane region" description="Helical" evidence="9">
    <location>
        <begin position="432"/>
        <end position="451"/>
    </location>
</feature>
<comment type="subcellular location">
    <subcellularLocation>
        <location evidence="1">Membrane</location>
        <topology evidence="1">Multi-pass membrane protein</topology>
    </subcellularLocation>
</comment>
<evidence type="ECO:0000256" key="10">
    <source>
        <dbReference type="SAM" id="SignalP"/>
    </source>
</evidence>
<feature type="transmembrane region" description="Helical" evidence="9">
    <location>
        <begin position="550"/>
        <end position="571"/>
    </location>
</feature>
<dbReference type="SMART" id="SM00382">
    <property type="entry name" value="AAA"/>
    <property type="match status" value="1"/>
</dbReference>
<dbReference type="InterPro" id="IPR036412">
    <property type="entry name" value="HAD-like_sf"/>
</dbReference>
<dbReference type="SUPFAM" id="SSF90123">
    <property type="entry name" value="ABC transporter transmembrane region"/>
    <property type="match status" value="1"/>
</dbReference>